<keyword evidence="5" id="KW-0812">Transmembrane</keyword>
<evidence type="ECO:0000256" key="11">
    <source>
        <dbReference type="ARBA" id="ARBA00023170"/>
    </source>
</evidence>
<comment type="subcellular location">
    <subcellularLocation>
        <location evidence="1">Membrane</location>
        <topology evidence="1">Single-pass type I membrane protein</topology>
    </subcellularLocation>
</comment>
<dbReference type="Gene3D" id="3.40.50.10140">
    <property type="entry name" value="Toll/interleukin-1 receptor homology (TIR) domain"/>
    <property type="match status" value="1"/>
</dbReference>
<dbReference type="PROSITE" id="PS50104">
    <property type="entry name" value="TIR"/>
    <property type="match status" value="1"/>
</dbReference>
<keyword evidence="8" id="KW-0391">Immunity</keyword>
<evidence type="ECO:0000256" key="3">
    <source>
        <dbReference type="ARBA" id="ARBA00022588"/>
    </source>
</evidence>
<keyword evidence="4" id="KW-0433">Leucine-rich repeat</keyword>
<evidence type="ECO:0000256" key="6">
    <source>
        <dbReference type="ARBA" id="ARBA00022729"/>
    </source>
</evidence>
<evidence type="ECO:0000256" key="5">
    <source>
        <dbReference type="ARBA" id="ARBA00022692"/>
    </source>
</evidence>
<evidence type="ECO:0000313" key="15">
    <source>
        <dbReference type="EMBL" id="KAE8287100.1"/>
    </source>
</evidence>
<evidence type="ECO:0000313" key="16">
    <source>
        <dbReference type="Proteomes" id="UP000424527"/>
    </source>
</evidence>
<dbReference type="Gene3D" id="3.80.10.10">
    <property type="entry name" value="Ribonuclease Inhibitor"/>
    <property type="match status" value="1"/>
</dbReference>
<comment type="caution">
    <text evidence="15">The sequence shown here is derived from an EMBL/GenBank/DDBJ whole genome shotgun (WGS) entry which is preliminary data.</text>
</comment>
<keyword evidence="3" id="KW-0399">Innate immunity</keyword>
<accession>A0A6G0I6N7</accession>
<dbReference type="SMR" id="A0A6G0I6N7"/>
<dbReference type="GO" id="GO:0006954">
    <property type="term" value="P:inflammatory response"/>
    <property type="evidence" value="ECO:0007669"/>
    <property type="project" value="UniProtKB-KW"/>
</dbReference>
<keyword evidence="16" id="KW-1185">Reference proteome</keyword>
<evidence type="ECO:0000256" key="4">
    <source>
        <dbReference type="ARBA" id="ARBA00022614"/>
    </source>
</evidence>
<keyword evidence="11 15" id="KW-0675">Receptor</keyword>
<dbReference type="GO" id="GO:0002224">
    <property type="term" value="P:toll-like receptor signaling pathway"/>
    <property type="evidence" value="ECO:0007669"/>
    <property type="project" value="TreeGrafter"/>
</dbReference>
<evidence type="ECO:0000256" key="2">
    <source>
        <dbReference type="ARBA" id="ARBA00009634"/>
    </source>
</evidence>
<keyword evidence="6" id="KW-0732">Signal</keyword>
<evidence type="ECO:0000256" key="8">
    <source>
        <dbReference type="ARBA" id="ARBA00022859"/>
    </source>
</evidence>
<dbReference type="PANTHER" id="PTHR24365">
    <property type="entry name" value="TOLL-LIKE RECEPTOR"/>
    <property type="match status" value="1"/>
</dbReference>
<sequence length="347" mass="40521">MKQCYEDPLQQLRGTVRKGLSKREEEICVHSGELRNSSMLSCPAGREQGERSCCSENKLFLSIAAPTQGEDSMWTLAIWLVFIGFYLQVSTCYQSCTLYNLVADCGQKHHYWVPALPFNITHLYLEMNYISEINRTSLRNYDQLIELDLGMQYSRILVIRNNAFLRQRKLTRDNDYEWVEAALLKKLDNQFSEENNFRCCFEARDFLPGQDHLSNIRDAIWGSRKTVCIVSKEFLKDGWCLEAFTLAHGRMLEELTNVLIMLVVGKVAHYQLMKYNAVRAFVQKREYLVWPEDPQDMEWYYERLVSQILKDTKVKKIAEDNPEPAQPDIHPQEEDGIELDNIGAYEL</sequence>
<dbReference type="InterPro" id="IPR000157">
    <property type="entry name" value="TIR_dom"/>
</dbReference>
<gene>
    <name evidence="15" type="ORF">D5F01_LYC15063</name>
</gene>
<dbReference type="Pfam" id="PF01582">
    <property type="entry name" value="TIR"/>
    <property type="match status" value="1"/>
</dbReference>
<comment type="similarity">
    <text evidence="2">Belongs to the Toll-like receptor family.</text>
</comment>
<dbReference type="PANTHER" id="PTHR24365:SF525">
    <property type="entry name" value="TOLL-LIKE RECEPTOR 5"/>
    <property type="match status" value="1"/>
</dbReference>
<dbReference type="InterPro" id="IPR032675">
    <property type="entry name" value="LRR_dom_sf"/>
</dbReference>
<organism evidence="15 16">
    <name type="scientific">Larimichthys crocea</name>
    <name type="common">Large yellow croaker</name>
    <name type="synonym">Pseudosciaena crocea</name>
    <dbReference type="NCBI Taxonomy" id="215358"/>
    <lineage>
        <taxon>Eukaryota</taxon>
        <taxon>Metazoa</taxon>
        <taxon>Chordata</taxon>
        <taxon>Craniata</taxon>
        <taxon>Vertebrata</taxon>
        <taxon>Euteleostomi</taxon>
        <taxon>Actinopterygii</taxon>
        <taxon>Neopterygii</taxon>
        <taxon>Teleostei</taxon>
        <taxon>Neoteleostei</taxon>
        <taxon>Acanthomorphata</taxon>
        <taxon>Eupercaria</taxon>
        <taxon>Sciaenidae</taxon>
        <taxon>Larimichthys</taxon>
    </lineage>
</organism>
<evidence type="ECO:0000256" key="12">
    <source>
        <dbReference type="ARBA" id="ARBA00023180"/>
    </source>
</evidence>
<dbReference type="OrthoDB" id="6160824at2759"/>
<dbReference type="SMART" id="SM00255">
    <property type="entry name" value="TIR"/>
    <property type="match status" value="1"/>
</dbReference>
<evidence type="ECO:0000256" key="13">
    <source>
        <dbReference type="ARBA" id="ARBA00023198"/>
    </source>
</evidence>
<dbReference type="SUPFAM" id="SSF52200">
    <property type="entry name" value="Toll/Interleukin receptor TIR domain"/>
    <property type="match status" value="1"/>
</dbReference>
<proteinExistence type="inferred from homology"/>
<reference evidence="15 16" key="1">
    <citation type="submission" date="2019-07" db="EMBL/GenBank/DDBJ databases">
        <title>Chromosome genome assembly for large yellow croaker.</title>
        <authorList>
            <person name="Xiao S."/>
        </authorList>
    </citation>
    <scope>NUCLEOTIDE SEQUENCE [LARGE SCALE GENOMIC DNA]</scope>
    <source>
        <strain evidence="15">JMULYC20181020</strain>
        <tissue evidence="15">Muscle</tissue>
    </source>
</reference>
<evidence type="ECO:0000256" key="1">
    <source>
        <dbReference type="ARBA" id="ARBA00004479"/>
    </source>
</evidence>
<keyword evidence="10" id="KW-0472">Membrane</keyword>
<dbReference type="GO" id="GO:0005886">
    <property type="term" value="C:plasma membrane"/>
    <property type="evidence" value="ECO:0007669"/>
    <property type="project" value="TreeGrafter"/>
</dbReference>
<evidence type="ECO:0000256" key="9">
    <source>
        <dbReference type="ARBA" id="ARBA00022989"/>
    </source>
</evidence>
<name>A0A6G0I6N7_LARCR</name>
<keyword evidence="13" id="KW-0395">Inflammatory response</keyword>
<dbReference type="AlphaFoldDB" id="A0A6G0I6N7"/>
<evidence type="ECO:0000256" key="10">
    <source>
        <dbReference type="ARBA" id="ARBA00023136"/>
    </source>
</evidence>
<keyword evidence="7" id="KW-0677">Repeat</keyword>
<dbReference type="GO" id="GO:0038023">
    <property type="term" value="F:signaling receptor activity"/>
    <property type="evidence" value="ECO:0007669"/>
    <property type="project" value="TreeGrafter"/>
</dbReference>
<evidence type="ECO:0000256" key="7">
    <source>
        <dbReference type="ARBA" id="ARBA00022737"/>
    </source>
</evidence>
<dbReference type="FunFam" id="3.40.50.10140:FF:000001">
    <property type="entry name" value="Toll-like receptor 2"/>
    <property type="match status" value="1"/>
</dbReference>
<protein>
    <submittedName>
        <fullName evidence="15">Toll-like receptor 5 Toll/interleukin-1 receptor-like protein 3</fullName>
    </submittedName>
</protein>
<keyword evidence="9" id="KW-1133">Transmembrane helix</keyword>
<keyword evidence="12" id="KW-0325">Glycoprotein</keyword>
<dbReference type="EMBL" id="REGW02000014">
    <property type="protein sequence ID" value="KAE8287100.1"/>
    <property type="molecule type" value="Genomic_DNA"/>
</dbReference>
<dbReference type="GO" id="GO:0045087">
    <property type="term" value="P:innate immune response"/>
    <property type="evidence" value="ECO:0007669"/>
    <property type="project" value="UniProtKB-KW"/>
</dbReference>
<dbReference type="InterPro" id="IPR035897">
    <property type="entry name" value="Toll_tir_struct_dom_sf"/>
</dbReference>
<evidence type="ECO:0000259" key="14">
    <source>
        <dbReference type="PROSITE" id="PS50104"/>
    </source>
</evidence>
<feature type="domain" description="TIR" evidence="14">
    <location>
        <begin position="159"/>
        <end position="308"/>
    </location>
</feature>
<dbReference type="Proteomes" id="UP000424527">
    <property type="component" value="Unassembled WGS sequence"/>
</dbReference>